<dbReference type="PANTHER" id="PTHR37984">
    <property type="entry name" value="PROTEIN CBG26694"/>
    <property type="match status" value="1"/>
</dbReference>
<protein>
    <recommendedName>
        <fullName evidence="1">RNA-directed DNA polymerase</fullName>
        <ecNumber evidence="1">2.7.7.49</ecNumber>
    </recommendedName>
</protein>
<feature type="region of interest" description="Disordered" evidence="7">
    <location>
        <begin position="1"/>
        <end position="196"/>
    </location>
</feature>
<accession>A0A8J6HLT0</accession>
<evidence type="ECO:0000313" key="9">
    <source>
        <dbReference type="EMBL" id="KAH0816767.1"/>
    </source>
</evidence>
<dbReference type="InterPro" id="IPR001878">
    <property type="entry name" value="Znf_CCHC"/>
</dbReference>
<feature type="region of interest" description="Disordered" evidence="7">
    <location>
        <begin position="442"/>
        <end position="462"/>
    </location>
</feature>
<dbReference type="Gene3D" id="4.10.60.10">
    <property type="entry name" value="Zinc finger, CCHC-type"/>
    <property type="match status" value="1"/>
</dbReference>
<feature type="compositionally biased region" description="Pro residues" evidence="7">
    <location>
        <begin position="37"/>
        <end position="51"/>
    </location>
</feature>
<proteinExistence type="predicted"/>
<dbReference type="EMBL" id="JABDTM020020970">
    <property type="protein sequence ID" value="KAH0816767.1"/>
    <property type="molecule type" value="Genomic_DNA"/>
</dbReference>
<dbReference type="InterPro" id="IPR005162">
    <property type="entry name" value="Retrotrans_gag_dom"/>
</dbReference>
<reference evidence="9" key="1">
    <citation type="journal article" date="2020" name="J Insects Food Feed">
        <title>The yellow mealworm (Tenebrio molitor) genome: a resource for the emerging insects as food and feed industry.</title>
        <authorList>
            <person name="Eriksson T."/>
            <person name="Andere A."/>
            <person name="Kelstrup H."/>
            <person name="Emery V."/>
            <person name="Picard C."/>
        </authorList>
    </citation>
    <scope>NUCLEOTIDE SEQUENCE</scope>
    <source>
        <strain evidence="9">Stoneville</strain>
        <tissue evidence="9">Whole head</tissue>
    </source>
</reference>
<evidence type="ECO:0000256" key="5">
    <source>
        <dbReference type="ARBA" id="ARBA00023268"/>
    </source>
</evidence>
<dbReference type="PANTHER" id="PTHR37984:SF5">
    <property type="entry name" value="PROTEIN NYNRIN-LIKE"/>
    <property type="match status" value="1"/>
</dbReference>
<dbReference type="GO" id="GO:0006508">
    <property type="term" value="P:proteolysis"/>
    <property type="evidence" value="ECO:0007669"/>
    <property type="project" value="UniProtKB-KW"/>
</dbReference>
<dbReference type="InterPro" id="IPR036875">
    <property type="entry name" value="Znf_CCHC_sf"/>
</dbReference>
<evidence type="ECO:0000259" key="8">
    <source>
        <dbReference type="PROSITE" id="PS50158"/>
    </source>
</evidence>
<evidence type="ECO:0000256" key="2">
    <source>
        <dbReference type="ARBA" id="ARBA00022670"/>
    </source>
</evidence>
<dbReference type="InterPro" id="IPR043502">
    <property type="entry name" value="DNA/RNA_pol_sf"/>
</dbReference>
<dbReference type="FunFam" id="3.30.70.270:FF:000020">
    <property type="entry name" value="Transposon Tf2-6 polyprotein-like Protein"/>
    <property type="match status" value="1"/>
</dbReference>
<dbReference type="SMART" id="SM00343">
    <property type="entry name" value="ZnF_C2HC"/>
    <property type="match status" value="2"/>
</dbReference>
<keyword evidence="4" id="KW-0238">DNA-binding</keyword>
<dbReference type="Gene3D" id="3.10.10.10">
    <property type="entry name" value="HIV Type 1 Reverse Transcriptase, subunit A, domain 1"/>
    <property type="match status" value="1"/>
</dbReference>
<dbReference type="InterPro" id="IPR000477">
    <property type="entry name" value="RT_dom"/>
</dbReference>
<keyword evidence="5" id="KW-0511">Multifunctional enzyme</keyword>
<evidence type="ECO:0000256" key="7">
    <source>
        <dbReference type="SAM" id="MobiDB-lite"/>
    </source>
</evidence>
<keyword evidence="6" id="KW-0863">Zinc-finger</keyword>
<dbReference type="InterPro" id="IPR050951">
    <property type="entry name" value="Retrovirus_Pol_polyprotein"/>
</dbReference>
<keyword evidence="3" id="KW-0064">Aspartyl protease</keyword>
<dbReference type="Proteomes" id="UP000719412">
    <property type="component" value="Unassembled WGS sequence"/>
</dbReference>
<reference evidence="9" key="2">
    <citation type="submission" date="2021-08" db="EMBL/GenBank/DDBJ databases">
        <authorList>
            <person name="Eriksson T."/>
        </authorList>
    </citation>
    <scope>NUCLEOTIDE SEQUENCE</scope>
    <source>
        <strain evidence="9">Stoneville</strain>
        <tissue evidence="9">Whole head</tissue>
    </source>
</reference>
<dbReference type="GO" id="GO:0003964">
    <property type="term" value="F:RNA-directed DNA polymerase activity"/>
    <property type="evidence" value="ECO:0007669"/>
    <property type="project" value="UniProtKB-EC"/>
</dbReference>
<dbReference type="Pfam" id="PF17919">
    <property type="entry name" value="RT_RNaseH_2"/>
    <property type="match status" value="1"/>
</dbReference>
<dbReference type="EC" id="2.7.7.49" evidence="1"/>
<dbReference type="GO" id="GO:0004190">
    <property type="term" value="F:aspartic-type endopeptidase activity"/>
    <property type="evidence" value="ECO:0007669"/>
    <property type="project" value="UniProtKB-KW"/>
</dbReference>
<dbReference type="PROSITE" id="PS50158">
    <property type="entry name" value="ZF_CCHC"/>
    <property type="match status" value="1"/>
</dbReference>
<feature type="compositionally biased region" description="Low complexity" evidence="7">
    <location>
        <begin position="236"/>
        <end position="248"/>
    </location>
</feature>
<evidence type="ECO:0000256" key="4">
    <source>
        <dbReference type="ARBA" id="ARBA00023125"/>
    </source>
</evidence>
<evidence type="ECO:0000256" key="6">
    <source>
        <dbReference type="PROSITE-ProRule" id="PRU00047"/>
    </source>
</evidence>
<evidence type="ECO:0000256" key="1">
    <source>
        <dbReference type="ARBA" id="ARBA00012493"/>
    </source>
</evidence>
<keyword evidence="3" id="KW-0378">Hydrolase</keyword>
<comment type="caution">
    <text evidence="9">The sequence shown here is derived from an EMBL/GenBank/DDBJ whole genome shotgun (WGS) entry which is preliminary data.</text>
</comment>
<gene>
    <name evidence="9" type="ORF">GEV33_006024</name>
</gene>
<evidence type="ECO:0000256" key="3">
    <source>
        <dbReference type="ARBA" id="ARBA00022750"/>
    </source>
</evidence>
<feature type="region of interest" description="Disordered" evidence="7">
    <location>
        <begin position="211"/>
        <end position="257"/>
    </location>
</feature>
<feature type="domain" description="CCHC-type" evidence="8">
    <location>
        <begin position="289"/>
        <end position="303"/>
    </location>
</feature>
<keyword evidence="10" id="KW-1185">Reference proteome</keyword>
<evidence type="ECO:0000313" key="10">
    <source>
        <dbReference type="Proteomes" id="UP000719412"/>
    </source>
</evidence>
<dbReference type="InterPro" id="IPR043128">
    <property type="entry name" value="Rev_trsase/Diguanyl_cyclase"/>
</dbReference>
<dbReference type="CDD" id="cd01647">
    <property type="entry name" value="RT_LTR"/>
    <property type="match status" value="1"/>
</dbReference>
<dbReference type="GO" id="GO:0008270">
    <property type="term" value="F:zinc ion binding"/>
    <property type="evidence" value="ECO:0007669"/>
    <property type="project" value="UniProtKB-KW"/>
</dbReference>
<keyword evidence="6" id="KW-0479">Metal-binding</keyword>
<organism evidence="9 10">
    <name type="scientific">Tenebrio molitor</name>
    <name type="common">Yellow mealworm beetle</name>
    <dbReference type="NCBI Taxonomy" id="7067"/>
    <lineage>
        <taxon>Eukaryota</taxon>
        <taxon>Metazoa</taxon>
        <taxon>Ecdysozoa</taxon>
        <taxon>Arthropoda</taxon>
        <taxon>Hexapoda</taxon>
        <taxon>Insecta</taxon>
        <taxon>Pterygota</taxon>
        <taxon>Neoptera</taxon>
        <taxon>Endopterygota</taxon>
        <taxon>Coleoptera</taxon>
        <taxon>Polyphaga</taxon>
        <taxon>Cucujiformia</taxon>
        <taxon>Tenebrionidae</taxon>
        <taxon>Tenebrio</taxon>
    </lineage>
</organism>
<feature type="compositionally biased region" description="Pro residues" evidence="7">
    <location>
        <begin position="12"/>
        <end position="22"/>
    </location>
</feature>
<keyword evidence="6" id="KW-0862">Zinc</keyword>
<dbReference type="SUPFAM" id="SSF57756">
    <property type="entry name" value="Retrovirus zinc finger-like domains"/>
    <property type="match status" value="1"/>
</dbReference>
<dbReference type="Pfam" id="PF00078">
    <property type="entry name" value="RVT_1"/>
    <property type="match status" value="1"/>
</dbReference>
<dbReference type="Pfam" id="PF03732">
    <property type="entry name" value="Retrotrans_gag"/>
    <property type="match status" value="1"/>
</dbReference>
<feature type="compositionally biased region" description="Basic and acidic residues" evidence="7">
    <location>
        <begin position="215"/>
        <end position="225"/>
    </location>
</feature>
<name>A0A8J6HLT0_TENMO</name>
<sequence length="1478" mass="165186">MDLTVRSRQRDPTPPLPLPPPRVPDRRHSPDDSTPPISTPTGPPEAPPTGSPPEHTLQPADHPPGTTTSSTVTTVAGITALPHQAWRPAVSRRDASPTAPTPEGEANPHRETRPPICPARRDTSGLGTVNDPRTPPGLYQVCPTANRPPSPAPVRRDRSPNRPGPYQTDSTTNDYTRLSAGTSVAQQSPHHGPPAGLEWTVVEEMDVALAGVESPDPRSPHEEPRGTTASSRNAADDTAQAQTPAPDQIDAKDTPEEVCDGVEHEEWVEDNPYGRGPQAARLLRPESLCWRCGVPGHSLGDCRAPMVLFCSCCGTMGLLSRDCPYPRPPAAPPPRLAAPPTPEHPEPPGTINRRIVLVWTASPKGSGATRPACCDTCLFCYPPFCALTADPRTPYAPRSYPGRVASHHSRKKAISRKLSHTLSHILPSHVSFLLRRSIPSNASTHIQPHHPVKPGQGGSELRLRKSSAGDYNLSPETVWSTLEPLSAPLNHATTNLSPNRNLVHRPGRSIGCPDRKTEGEEARLCSTDSIVLLANCKRSSSGGEVFPDWSFAPCPCELELDCAQSSRRRKSCWKNAITQRHTLIFANHICFRFFFVVFFFLVDKSIGPCRAAIMEHRIEFLSRQELKSEATLRDSSVAPDDTVEDLANNLRGLIVLDQQNPCTPLENTLNVATELEACATGLAELSSLVKFWHYERRLGYIPRPDNTSRKPLTDLVAQLTNLRRIFDAKPSRHVFTKFLHSHERNVTISVVFQFLQDIQDQMELAITPEIDVVRGMKILLTGEAREWFRLVAPDTNAWSDFCERLKREFLPRDFAETALDRLKSFKQSEQESIALYVARFNQGAKFLPDKLPVSEKPRIIKRSIRPYYQDKICEKEVNSIDRLLELCDSIDKIRLNIEKFQPQSVTPPEPKLLNEIGQMLQVREKRLHCSNVSPLQVIGKLQEDGGKLRAQIGDRRILPSAFEVTLDYVLATLHNNDAVYTFTRCAISVPFRVHKICLIDALVLPLVKFELVLGRVLAKIRPHSELPKSEVADDAEGNRSLRACDLNNLHGVDDLGPRQRAELKRIVSDYFNSIKGIESINCKNYRVSPYVQNELDNQWKDMLRLGVIRRSDSEWNSPAFMVPKPDDTRRFVVNYQQLNVVSKRPAYPLPNMTDILNKLGNARYLTSPEIRSAYWEVPVAESSRKYTAFSILGRGSFEFFRMQFGLYGVPGTFQALADKLINIELAPYAFSTWMILSSLRQPGLTLKESKCEFCKSELRYLGYVVNRQGLNFDSDKVKTIIDLPRLKNVRGVSRLLGTVSWFRKFVKDFSTIVEPITGLTRKNASFKWTPDCGRAFSNIKSAPILTCPEFSRPFKLHTDASNGGLGGILTQEFDGDERVICYVSKALSNAELKYSAIEKECLAMIFAVEKLRIRSAHWADGSCGCKILISKSFTDPEKITSSQIFSVEPYRKRTFSTRIRLMTSNADETRDSTGCNSE</sequence>
<dbReference type="Gene3D" id="3.30.70.270">
    <property type="match status" value="2"/>
</dbReference>
<feature type="compositionally biased region" description="Low complexity" evidence="7">
    <location>
        <begin position="66"/>
        <end position="75"/>
    </location>
</feature>
<feature type="compositionally biased region" description="Basic and acidic residues" evidence="7">
    <location>
        <begin position="106"/>
        <end position="123"/>
    </location>
</feature>
<dbReference type="SUPFAM" id="SSF56672">
    <property type="entry name" value="DNA/RNA polymerases"/>
    <property type="match status" value="1"/>
</dbReference>
<dbReference type="InterPro" id="IPR041577">
    <property type="entry name" value="RT_RNaseH_2"/>
</dbReference>
<keyword evidence="2" id="KW-0645">Protease</keyword>
<feature type="compositionally biased region" description="Polar residues" evidence="7">
    <location>
        <begin position="167"/>
        <end position="189"/>
    </location>
</feature>
<dbReference type="GO" id="GO:0003677">
    <property type="term" value="F:DNA binding"/>
    <property type="evidence" value="ECO:0007669"/>
    <property type="project" value="UniProtKB-KW"/>
</dbReference>